<evidence type="ECO:0000313" key="2">
    <source>
        <dbReference type="EMBL" id="ACS33294.1"/>
    </source>
</evidence>
<name>C5A4Y2_THEGJ</name>
<protein>
    <recommendedName>
        <fullName evidence="1">Bacterial Ig-like domain-containing protein</fullName>
    </recommendedName>
</protein>
<dbReference type="AlphaFoldDB" id="C5A4Y2"/>
<sequence length="129" mass="15034">MRRIDQFEPMRIVKVPRDDRVGVIPYGSVPEVELIIEVVPKRGELLIRTTNPNTVKVEITNEVELYKYDGFWARLDPGIVFIERRIVLLPGETYEQRLPVDLSPGRYKVVKFAYVDGARVRVEKEFTVM</sequence>
<evidence type="ECO:0000313" key="3">
    <source>
        <dbReference type="Proteomes" id="UP000001488"/>
    </source>
</evidence>
<dbReference type="EMBL" id="CP001398">
    <property type="protein sequence ID" value="ACS33294.1"/>
    <property type="molecule type" value="Genomic_DNA"/>
</dbReference>
<dbReference type="Proteomes" id="UP000001488">
    <property type="component" value="Chromosome"/>
</dbReference>
<keyword evidence="3" id="KW-1185">Reference proteome</keyword>
<dbReference type="Pfam" id="PF20251">
    <property type="entry name" value="Big_14"/>
    <property type="match status" value="1"/>
</dbReference>
<feature type="domain" description="Bacterial Ig-like" evidence="1">
    <location>
        <begin position="44"/>
        <end position="126"/>
    </location>
</feature>
<dbReference type="PATRIC" id="fig|593117.10.peg.788"/>
<dbReference type="eggNOG" id="arCOG07571">
    <property type="taxonomic scope" value="Archaea"/>
</dbReference>
<proteinExistence type="predicted"/>
<accession>C5A4Y2</accession>
<gene>
    <name evidence="2" type="ordered locus">TGAM_0792</name>
</gene>
<reference evidence="2 3" key="1">
    <citation type="journal article" date="2007" name="Genome Biol.">
        <title>Genome analysis and genome-wide proteomics of Thermococcus gammatolerans, the most radioresistant organism known amongst the Archaea.</title>
        <authorList>
            <person name="Zivanovic Y."/>
            <person name="Armengaud J."/>
            <person name="Lagorce A."/>
            <person name="Leplat C."/>
            <person name="Guerin P."/>
            <person name="Dutertre M."/>
            <person name="Anthouard V."/>
            <person name="Forterre P."/>
            <person name="Wincker P."/>
            <person name="Confalonieri F."/>
        </authorList>
    </citation>
    <scope>NUCLEOTIDE SEQUENCE [LARGE SCALE GENOMIC DNA]</scope>
    <source>
        <strain evidence="3">DSM 15229 / JCM 11827 / EJ3</strain>
    </source>
</reference>
<dbReference type="PaxDb" id="593117-TGAM_0792"/>
<dbReference type="STRING" id="593117.TGAM_0792"/>
<dbReference type="InterPro" id="IPR046878">
    <property type="entry name" value="Big_14"/>
</dbReference>
<evidence type="ECO:0000259" key="1">
    <source>
        <dbReference type="Pfam" id="PF20251"/>
    </source>
</evidence>
<dbReference type="HOGENOM" id="CLU_140806_0_0_2"/>
<dbReference type="KEGG" id="tga:TGAM_0792"/>
<organism evidence="2 3">
    <name type="scientific">Thermococcus gammatolerans (strain DSM 15229 / JCM 11827 / EJ3)</name>
    <dbReference type="NCBI Taxonomy" id="593117"/>
    <lineage>
        <taxon>Archaea</taxon>
        <taxon>Methanobacteriati</taxon>
        <taxon>Methanobacteriota</taxon>
        <taxon>Thermococci</taxon>
        <taxon>Thermococcales</taxon>
        <taxon>Thermococcaceae</taxon>
        <taxon>Thermococcus</taxon>
    </lineage>
</organism>